<dbReference type="EMBL" id="ABLC01000006">
    <property type="protein sequence ID" value="EDT05846.1"/>
    <property type="molecule type" value="Genomic_DNA"/>
</dbReference>
<evidence type="ECO:0000313" key="1">
    <source>
        <dbReference type="EMBL" id="EDT05846.1"/>
    </source>
</evidence>
<name>B1F974_9BURK</name>
<gene>
    <name evidence="1" type="ORF">BamIOP4010DRAFT_0583</name>
</gene>
<accession>B1F974</accession>
<dbReference type="AlphaFoldDB" id="B1F974"/>
<comment type="caution">
    <text evidence="1">The sequence shown here is derived from an EMBL/GenBank/DDBJ whole genome shotgun (WGS) entry which is preliminary data.</text>
</comment>
<dbReference type="Proteomes" id="UP000005463">
    <property type="component" value="Unassembled WGS sequence"/>
</dbReference>
<protein>
    <submittedName>
        <fullName evidence="1">Uncharacterized protein</fullName>
    </submittedName>
</protein>
<evidence type="ECO:0000313" key="2">
    <source>
        <dbReference type="Proteomes" id="UP000005463"/>
    </source>
</evidence>
<dbReference type="PATRIC" id="fig|396596.7.peg.7365"/>
<sequence>MISGQAKVMVYGETIVINERSWFMGLAVGET</sequence>
<organism evidence="1 2">
    <name type="scientific">Burkholderia ambifaria IOP40-10</name>
    <dbReference type="NCBI Taxonomy" id="396596"/>
    <lineage>
        <taxon>Bacteria</taxon>
        <taxon>Pseudomonadati</taxon>
        <taxon>Pseudomonadota</taxon>
        <taxon>Betaproteobacteria</taxon>
        <taxon>Burkholderiales</taxon>
        <taxon>Burkholderiaceae</taxon>
        <taxon>Burkholderia</taxon>
        <taxon>Burkholderia cepacia complex</taxon>
    </lineage>
</organism>
<proteinExistence type="predicted"/>
<reference evidence="1 2" key="1">
    <citation type="submission" date="2008-03" db="EMBL/GenBank/DDBJ databases">
        <title>Sequencing of the draft genome and assembly of Burkholderia ambifaria IOP40-10.</title>
        <authorList>
            <consortium name="US DOE Joint Genome Institute (JGI-PGF)"/>
            <person name="Copeland A."/>
            <person name="Lucas S."/>
            <person name="Lapidus A."/>
            <person name="Glavina del Rio T."/>
            <person name="Dalin E."/>
            <person name="Tice H."/>
            <person name="Bruce D."/>
            <person name="Goodwin L."/>
            <person name="Pitluck S."/>
            <person name="Larimer F."/>
            <person name="Land M.L."/>
            <person name="Hauser L."/>
            <person name="Tiedje J."/>
            <person name="Richardson P."/>
        </authorList>
    </citation>
    <scope>NUCLEOTIDE SEQUENCE [LARGE SCALE GENOMIC DNA]</scope>
    <source>
        <strain evidence="1 2">IOP40-10</strain>
    </source>
</reference>